<keyword evidence="3" id="KW-1185">Reference proteome</keyword>
<feature type="transmembrane region" description="Helical" evidence="1">
    <location>
        <begin position="62"/>
        <end position="86"/>
    </location>
</feature>
<evidence type="ECO:0000313" key="3">
    <source>
        <dbReference type="Proteomes" id="UP000683246"/>
    </source>
</evidence>
<dbReference type="Pfam" id="PF06161">
    <property type="entry name" value="DUF975"/>
    <property type="match status" value="1"/>
</dbReference>
<feature type="transmembrane region" description="Helical" evidence="1">
    <location>
        <begin position="187"/>
        <end position="205"/>
    </location>
</feature>
<reference evidence="2" key="1">
    <citation type="submission" date="2020-07" db="EMBL/GenBank/DDBJ databases">
        <title>Vallitalea pronyensis genome.</title>
        <authorList>
            <person name="Postec A."/>
        </authorList>
    </citation>
    <scope>NUCLEOTIDE SEQUENCE</scope>
    <source>
        <strain evidence="2">FatNI3</strain>
    </source>
</reference>
<dbReference type="PANTHER" id="PTHR40076">
    <property type="entry name" value="MEMBRANE PROTEIN-RELATED"/>
    <property type="match status" value="1"/>
</dbReference>
<feature type="transmembrane region" description="Helical" evidence="1">
    <location>
        <begin position="118"/>
        <end position="142"/>
    </location>
</feature>
<keyword evidence="1" id="KW-1133">Transmembrane helix</keyword>
<proteinExistence type="predicted"/>
<sequence length="252" mass="28658">MWSREFIKGKAKAVLRLNYWKAFAVSLVILLAGGSANGGSFGSGSRYTREIDNNGFFDLEFIRILTIIAVVVIVLLLLRIFIGYMLEVGGRKFFIKAAEGDTYMNLGYGFREGRYTNILLTMMLRGIFIFLWTLLLIIPGIIKSYAYRMVPYILADNPKIGYMRAIQLSNEMTHGQKFEIFVLDLSFIGWYLLGVLALFVGVLFVKPYDDATNAELYLILRKDAIERGLTSHEELNMQDEILGTNQKLNTTI</sequence>
<dbReference type="EMBL" id="CP058649">
    <property type="protein sequence ID" value="QUI21803.1"/>
    <property type="molecule type" value="Genomic_DNA"/>
</dbReference>
<evidence type="ECO:0000313" key="2">
    <source>
        <dbReference type="EMBL" id="QUI21803.1"/>
    </source>
</evidence>
<keyword evidence="1" id="KW-0812">Transmembrane</keyword>
<dbReference type="InterPro" id="IPR010380">
    <property type="entry name" value="DUF975"/>
</dbReference>
<organism evidence="2 3">
    <name type="scientific">Vallitalea pronyensis</name>
    <dbReference type="NCBI Taxonomy" id="1348613"/>
    <lineage>
        <taxon>Bacteria</taxon>
        <taxon>Bacillati</taxon>
        <taxon>Bacillota</taxon>
        <taxon>Clostridia</taxon>
        <taxon>Lachnospirales</taxon>
        <taxon>Vallitaleaceae</taxon>
        <taxon>Vallitalea</taxon>
    </lineage>
</organism>
<gene>
    <name evidence="2" type="ORF">HZI73_05615</name>
</gene>
<dbReference type="AlphaFoldDB" id="A0A8J8MIE2"/>
<dbReference type="Proteomes" id="UP000683246">
    <property type="component" value="Chromosome"/>
</dbReference>
<name>A0A8J8MIE2_9FIRM</name>
<keyword evidence="1" id="KW-0472">Membrane</keyword>
<dbReference type="PANTHER" id="PTHR40076:SF1">
    <property type="entry name" value="MEMBRANE PROTEIN"/>
    <property type="match status" value="1"/>
</dbReference>
<dbReference type="RefSeq" id="WP_212697273.1">
    <property type="nucleotide sequence ID" value="NZ_CP058649.1"/>
</dbReference>
<dbReference type="KEGG" id="vpy:HZI73_05615"/>
<protein>
    <submittedName>
        <fullName evidence="2">DUF975 family protein</fullName>
    </submittedName>
</protein>
<evidence type="ECO:0000256" key="1">
    <source>
        <dbReference type="SAM" id="Phobius"/>
    </source>
</evidence>
<accession>A0A8J8MIE2</accession>